<comment type="similarity">
    <text evidence="2">Belongs to the cytidine and deoxycytidylate deaminase family.</text>
</comment>
<dbReference type="EMBL" id="JACADJ010000025">
    <property type="protein sequence ID" value="NWH05134.1"/>
    <property type="molecule type" value="Genomic_DNA"/>
</dbReference>
<keyword evidence="4" id="KW-0378">Hydrolase</keyword>
<keyword evidence="5 7" id="KW-0862">Zinc</keyword>
<dbReference type="PROSITE" id="PS51747">
    <property type="entry name" value="CYT_DCMP_DEAMINASES_2"/>
    <property type="match status" value="1"/>
</dbReference>
<dbReference type="InterPro" id="IPR015517">
    <property type="entry name" value="dCMP_deaminase-rel"/>
</dbReference>
<dbReference type="CDD" id="cd01286">
    <property type="entry name" value="deoxycytidylate_deaminase"/>
    <property type="match status" value="1"/>
</dbReference>
<feature type="binding site" evidence="7">
    <location>
        <position position="122"/>
    </location>
    <ligand>
        <name>Zn(2+)</name>
        <dbReference type="ChEBI" id="CHEBI:29105"/>
        <note>catalytic</note>
    </ligand>
</feature>
<evidence type="ECO:0000313" key="9">
    <source>
        <dbReference type="EMBL" id="NWH05134.1"/>
    </source>
</evidence>
<feature type="binding site" evidence="7">
    <location>
        <position position="119"/>
    </location>
    <ligand>
        <name>Zn(2+)</name>
        <dbReference type="ChEBI" id="CHEBI:29105"/>
        <note>catalytic</note>
    </ligand>
</feature>
<dbReference type="InterPro" id="IPR035105">
    <property type="entry name" value="Deoxycytidylate_deaminase_dom"/>
</dbReference>
<dbReference type="AlphaFoldDB" id="A0A850SUU5"/>
<evidence type="ECO:0000256" key="2">
    <source>
        <dbReference type="ARBA" id="ARBA00006576"/>
    </source>
</evidence>
<dbReference type="PANTHER" id="PTHR11086">
    <property type="entry name" value="DEOXYCYTIDYLATE DEAMINASE-RELATED"/>
    <property type="match status" value="1"/>
</dbReference>
<protein>
    <submittedName>
        <fullName evidence="9">Cytidine deaminase</fullName>
    </submittedName>
</protein>
<name>A0A850SUU5_9BACT</name>
<evidence type="ECO:0000256" key="1">
    <source>
        <dbReference type="ARBA" id="ARBA00001947"/>
    </source>
</evidence>
<dbReference type="Gene3D" id="3.40.140.10">
    <property type="entry name" value="Cytidine Deaminase, domain 2"/>
    <property type="match status" value="1"/>
</dbReference>
<evidence type="ECO:0000256" key="5">
    <source>
        <dbReference type="ARBA" id="ARBA00022833"/>
    </source>
</evidence>
<dbReference type="GO" id="GO:0008270">
    <property type="term" value="F:zinc ion binding"/>
    <property type="evidence" value="ECO:0007669"/>
    <property type="project" value="InterPro"/>
</dbReference>
<feature type="domain" description="CMP/dCMP-type deaminase" evidence="8">
    <location>
        <begin position="18"/>
        <end position="152"/>
    </location>
</feature>
<feature type="binding site" evidence="7">
    <location>
        <position position="91"/>
    </location>
    <ligand>
        <name>Zn(2+)</name>
        <dbReference type="ChEBI" id="CHEBI:29105"/>
        <note>catalytic</note>
    </ligand>
</feature>
<dbReference type="InterPro" id="IPR016473">
    <property type="entry name" value="dCMP_deaminase"/>
</dbReference>
<dbReference type="InterPro" id="IPR002125">
    <property type="entry name" value="CMP_dCMP_dom"/>
</dbReference>
<accession>A0A850SUU5</accession>
<dbReference type="GO" id="GO:0004132">
    <property type="term" value="F:dCMP deaminase activity"/>
    <property type="evidence" value="ECO:0007669"/>
    <property type="project" value="InterPro"/>
</dbReference>
<organism evidence="9 10">
    <name type="scientific">Desulfobacter latus</name>
    <dbReference type="NCBI Taxonomy" id="2292"/>
    <lineage>
        <taxon>Bacteria</taxon>
        <taxon>Pseudomonadati</taxon>
        <taxon>Thermodesulfobacteriota</taxon>
        <taxon>Desulfobacteria</taxon>
        <taxon>Desulfobacterales</taxon>
        <taxon>Desulfobacteraceae</taxon>
        <taxon>Desulfobacter</taxon>
    </lineage>
</organism>
<evidence type="ECO:0000313" key="10">
    <source>
        <dbReference type="Proteomes" id="UP000553343"/>
    </source>
</evidence>
<evidence type="ECO:0000259" key="8">
    <source>
        <dbReference type="PROSITE" id="PS51747"/>
    </source>
</evidence>
<comment type="cofactor">
    <cofactor evidence="1 7">
        <name>Zn(2+)</name>
        <dbReference type="ChEBI" id="CHEBI:29105"/>
    </cofactor>
</comment>
<dbReference type="PROSITE" id="PS00903">
    <property type="entry name" value="CYT_DCMP_DEAMINASES_1"/>
    <property type="match status" value="1"/>
</dbReference>
<dbReference type="GO" id="GO:0006220">
    <property type="term" value="P:pyrimidine nucleotide metabolic process"/>
    <property type="evidence" value="ECO:0007669"/>
    <property type="project" value="InterPro"/>
</dbReference>
<dbReference type="RefSeq" id="WP_178366597.1">
    <property type="nucleotide sequence ID" value="NZ_JACADJ010000025.1"/>
</dbReference>
<dbReference type="InterPro" id="IPR016193">
    <property type="entry name" value="Cytidine_deaminase-like"/>
</dbReference>
<gene>
    <name evidence="9" type="ORF">HXW94_09075</name>
</gene>
<comment type="caution">
    <text evidence="9">The sequence shown here is derived from an EMBL/GenBank/DDBJ whole genome shotgun (WGS) entry which is preliminary data.</text>
</comment>
<sequence length="160" mass="17388">MPPVSPDSASAAGDDRPSWNAYFMAITDLVSSRSTCLRRKVGAVLVKDKRILCSGYNGAPSQVPHCSETGCLRKQRKVPSGEKHELCRGVHAEQNVIIQAAYHGISVAGADLYCTTRPCSICAKMIINAGIKRVFFKTGYEDPLSLEMFAQAGVELIRLD</sequence>
<dbReference type="InterPro" id="IPR016192">
    <property type="entry name" value="APOBEC/CMP_deaminase_Zn-bd"/>
</dbReference>
<dbReference type="SUPFAM" id="SSF53927">
    <property type="entry name" value="Cytidine deaminase-like"/>
    <property type="match status" value="1"/>
</dbReference>
<keyword evidence="3 7" id="KW-0479">Metal-binding</keyword>
<dbReference type="GO" id="GO:0005737">
    <property type="term" value="C:cytoplasm"/>
    <property type="evidence" value="ECO:0007669"/>
    <property type="project" value="TreeGrafter"/>
</dbReference>
<keyword evidence="10" id="KW-1185">Reference proteome</keyword>
<proteinExistence type="inferred from homology"/>
<dbReference type="Pfam" id="PF00383">
    <property type="entry name" value="dCMP_cyt_deam_1"/>
    <property type="match status" value="1"/>
</dbReference>
<evidence type="ECO:0000256" key="3">
    <source>
        <dbReference type="ARBA" id="ARBA00022723"/>
    </source>
</evidence>
<dbReference type="Proteomes" id="UP000553343">
    <property type="component" value="Unassembled WGS sequence"/>
</dbReference>
<feature type="active site" description="Proton donor" evidence="6">
    <location>
        <position position="93"/>
    </location>
</feature>
<dbReference type="PANTHER" id="PTHR11086:SF18">
    <property type="entry name" value="DEOXYCYTIDYLATE DEAMINASE"/>
    <property type="match status" value="1"/>
</dbReference>
<dbReference type="PIRSF" id="PIRSF006019">
    <property type="entry name" value="dCMP_deaminase"/>
    <property type="match status" value="1"/>
</dbReference>
<reference evidence="9 10" key="1">
    <citation type="submission" date="2020-06" db="EMBL/GenBank/DDBJ databases">
        <title>High-quality draft genome of sulfate reducer Desulfobacter latus type strain AcrS2 isolated from marine sediment.</title>
        <authorList>
            <person name="Hoppe M."/>
            <person name="Larsen C.K."/>
            <person name="Marshall I.P.G."/>
            <person name="Schramm A."/>
            <person name="Marietou A.G."/>
        </authorList>
    </citation>
    <scope>NUCLEOTIDE SEQUENCE [LARGE SCALE GENOMIC DNA]</scope>
    <source>
        <strain evidence="9 10">AcRS2</strain>
    </source>
</reference>
<evidence type="ECO:0000256" key="6">
    <source>
        <dbReference type="PIRSR" id="PIRSR006019-1"/>
    </source>
</evidence>
<evidence type="ECO:0000256" key="4">
    <source>
        <dbReference type="ARBA" id="ARBA00022801"/>
    </source>
</evidence>
<evidence type="ECO:0000256" key="7">
    <source>
        <dbReference type="PIRSR" id="PIRSR006019-2"/>
    </source>
</evidence>